<keyword evidence="1" id="KW-0812">Transmembrane</keyword>
<protein>
    <recommendedName>
        <fullName evidence="4">MFS transporter</fullName>
    </recommendedName>
</protein>
<keyword evidence="1" id="KW-0472">Membrane</keyword>
<feature type="transmembrane region" description="Helical" evidence="1">
    <location>
        <begin position="89"/>
        <end position="109"/>
    </location>
</feature>
<dbReference type="Pfam" id="PF18943">
    <property type="entry name" value="DUF5690"/>
    <property type="match status" value="1"/>
</dbReference>
<keyword evidence="3" id="KW-1185">Reference proteome</keyword>
<feature type="transmembrane region" description="Helical" evidence="1">
    <location>
        <begin position="115"/>
        <end position="136"/>
    </location>
</feature>
<feature type="transmembrane region" description="Helical" evidence="1">
    <location>
        <begin position="143"/>
        <end position="164"/>
    </location>
</feature>
<feature type="transmembrane region" description="Helical" evidence="1">
    <location>
        <begin position="395"/>
        <end position="418"/>
    </location>
</feature>
<evidence type="ECO:0000313" key="3">
    <source>
        <dbReference type="Proteomes" id="UP000597338"/>
    </source>
</evidence>
<evidence type="ECO:0000313" key="2">
    <source>
        <dbReference type="EMBL" id="GGC23749.1"/>
    </source>
</evidence>
<feature type="transmembrane region" description="Helical" evidence="1">
    <location>
        <begin position="223"/>
        <end position="243"/>
    </location>
</feature>
<sequence length="442" mass="49690">MRHWVGTIRTKVAQLPYRYAMVLMALAAFGCYTSMYAFRKAFTAGTFEGASLLGVDYKVWLVIAQVFGYMLSKFYGIRFIAELGARGRGYKIVTLVGIAWLALLGFAMVPAPYNIVFLFINGLPLGMIWGLVFSYLEGRRATEFLGAVMSVSLVFASGFVKTTGRTLIENHHIPEIWMPFCTGLLFVIPLLICTLLLEWLPLPDARDKALRTERKAMDRKERHAFVQAYLPGLVLTVSAYLLFTVIRDVRDNFEVEIWSAIGISDKHIYVQTDTAISLVVLLMMGLLIFVKNNRKAFILIHFMVIGGCLCAGISTWLFQQGMIGGIGWMSVAGLGLYMVYIPYNAIFFERMLASFQHRGNIGFVMYIADAVGYLGSVSVLIVRELGFVRLSWGTFYEQALMVAAGLGMLFVGLSLGYFRRKWKHREGKDKPPLIETISYSNI</sequence>
<feature type="transmembrane region" description="Helical" evidence="1">
    <location>
        <begin position="59"/>
        <end position="77"/>
    </location>
</feature>
<dbReference type="RefSeq" id="WP_188749060.1">
    <property type="nucleotide sequence ID" value="NZ_BMIK01000003.1"/>
</dbReference>
<dbReference type="PROSITE" id="PS51257">
    <property type="entry name" value="PROKAR_LIPOPROTEIN"/>
    <property type="match status" value="1"/>
</dbReference>
<feature type="transmembrane region" description="Helical" evidence="1">
    <location>
        <begin position="268"/>
        <end position="290"/>
    </location>
</feature>
<dbReference type="Proteomes" id="UP000597338">
    <property type="component" value="Unassembled WGS sequence"/>
</dbReference>
<organism evidence="2 3">
    <name type="scientific">Parapedobacter defluvii</name>
    <dbReference type="NCBI Taxonomy" id="2045106"/>
    <lineage>
        <taxon>Bacteria</taxon>
        <taxon>Pseudomonadati</taxon>
        <taxon>Bacteroidota</taxon>
        <taxon>Sphingobacteriia</taxon>
        <taxon>Sphingobacteriales</taxon>
        <taxon>Sphingobacteriaceae</taxon>
        <taxon>Parapedobacter</taxon>
    </lineage>
</organism>
<feature type="transmembrane region" description="Helical" evidence="1">
    <location>
        <begin position="325"/>
        <end position="343"/>
    </location>
</feature>
<evidence type="ECO:0008006" key="4">
    <source>
        <dbReference type="Google" id="ProtNLM"/>
    </source>
</evidence>
<dbReference type="EMBL" id="BMIK01000003">
    <property type="protein sequence ID" value="GGC23749.1"/>
    <property type="molecule type" value="Genomic_DNA"/>
</dbReference>
<proteinExistence type="predicted"/>
<feature type="transmembrane region" description="Helical" evidence="1">
    <location>
        <begin position="363"/>
        <end position="383"/>
    </location>
</feature>
<evidence type="ECO:0000256" key="1">
    <source>
        <dbReference type="SAM" id="Phobius"/>
    </source>
</evidence>
<name>A0ABQ1LI42_9SPHI</name>
<dbReference type="InterPro" id="IPR043745">
    <property type="entry name" value="DUF5690"/>
</dbReference>
<feature type="transmembrane region" description="Helical" evidence="1">
    <location>
        <begin position="176"/>
        <end position="202"/>
    </location>
</feature>
<reference evidence="3" key="1">
    <citation type="journal article" date="2019" name="Int. J. Syst. Evol. Microbiol.">
        <title>The Global Catalogue of Microorganisms (GCM) 10K type strain sequencing project: providing services to taxonomists for standard genome sequencing and annotation.</title>
        <authorList>
            <consortium name="The Broad Institute Genomics Platform"/>
            <consortium name="The Broad Institute Genome Sequencing Center for Infectious Disease"/>
            <person name="Wu L."/>
            <person name="Ma J."/>
        </authorList>
    </citation>
    <scope>NUCLEOTIDE SEQUENCE [LARGE SCALE GENOMIC DNA]</scope>
    <source>
        <strain evidence="3">CGMCC 1.15342</strain>
    </source>
</reference>
<comment type="caution">
    <text evidence="2">The sequence shown here is derived from an EMBL/GenBank/DDBJ whole genome shotgun (WGS) entry which is preliminary data.</text>
</comment>
<gene>
    <name evidence="2" type="ORF">GCM10011386_14670</name>
</gene>
<accession>A0ABQ1LI42</accession>
<keyword evidence="1" id="KW-1133">Transmembrane helix</keyword>
<feature type="transmembrane region" description="Helical" evidence="1">
    <location>
        <begin position="297"/>
        <end position="319"/>
    </location>
</feature>
<feature type="transmembrane region" description="Helical" evidence="1">
    <location>
        <begin position="20"/>
        <end position="39"/>
    </location>
</feature>